<proteinExistence type="inferred from homology"/>
<evidence type="ECO:0000313" key="14">
    <source>
        <dbReference type="EMBL" id="EZA48791.1"/>
    </source>
</evidence>
<dbReference type="PANTHER" id="PTHR13023:SF3">
    <property type="entry name" value="SOLUBLE CALCIUM-ACTIVATED NUCLEOTIDASE 1"/>
    <property type="match status" value="1"/>
</dbReference>
<dbReference type="SUPFAM" id="SSF101887">
    <property type="entry name" value="Apyrase"/>
    <property type="match status" value="1"/>
</dbReference>
<evidence type="ECO:0000256" key="11">
    <source>
        <dbReference type="ARBA" id="ARBA00074431"/>
    </source>
</evidence>
<dbReference type="GO" id="GO:0005509">
    <property type="term" value="F:calcium ion binding"/>
    <property type="evidence" value="ECO:0007669"/>
    <property type="project" value="InterPro"/>
</dbReference>
<dbReference type="EC" id="3.6.1.5" evidence="2"/>
<dbReference type="InterPro" id="IPR009283">
    <property type="entry name" value="Apyrase"/>
</dbReference>
<evidence type="ECO:0000256" key="4">
    <source>
        <dbReference type="ARBA" id="ARBA00022656"/>
    </source>
</evidence>
<evidence type="ECO:0000256" key="3">
    <source>
        <dbReference type="ARBA" id="ARBA00022442"/>
    </source>
</evidence>
<feature type="binding site" evidence="12">
    <location>
        <position position="277"/>
    </location>
    <ligand>
        <name>Ca(2+)</name>
        <dbReference type="ChEBI" id="CHEBI:29108"/>
    </ligand>
</feature>
<dbReference type="PANTHER" id="PTHR13023">
    <property type="entry name" value="APYRASE"/>
    <property type="match status" value="1"/>
</dbReference>
<gene>
    <name evidence="14" type="ORF">X777_12707</name>
</gene>
<keyword evidence="8" id="KW-1199">Hemostasis impairing toxin</keyword>
<reference evidence="14 15" key="1">
    <citation type="journal article" date="2014" name="Curr. Biol.">
        <title>The genome of the clonal raider ant Cerapachys biroi.</title>
        <authorList>
            <person name="Oxley P.R."/>
            <person name="Ji L."/>
            <person name="Fetter-Pruneda I."/>
            <person name="McKenzie S.K."/>
            <person name="Li C."/>
            <person name="Hu H."/>
            <person name="Zhang G."/>
            <person name="Kronauer D.J."/>
        </authorList>
    </citation>
    <scope>NUCLEOTIDE SEQUENCE [LARGE SCALE GENOMIC DNA]</scope>
</reference>
<evidence type="ECO:0000256" key="2">
    <source>
        <dbReference type="ARBA" id="ARBA00012148"/>
    </source>
</evidence>
<dbReference type="InterPro" id="IPR036258">
    <property type="entry name" value="Apyrase_sf"/>
</dbReference>
<keyword evidence="13" id="KW-1133">Transmembrane helix</keyword>
<keyword evidence="6" id="KW-0378">Hydrolase</keyword>
<name>A0A026VZ92_OOCBI</name>
<sequence>MRNGGKEMTMSYLRDWRQALRAPHVYRVANSMFRVQNVFWTLILVVLSISVLLFAYLQLYGAICSPPSQTPTQCYYYKYNKTYPTSTPIRTSRGITYRIAIVSDLDHDAKLLDKKDTWHSLMKTGSLYWNPINNFLSVIWDDRTATLSSSLSMKGRGMELSELVTFDGRLLSFDDRTGMVYFIEGDQVYPWVILMDGNGKNHKGFKSEWATVKDELLYVGSMGKEWTTPSGEFEHNNPLWVKVVSPRGETHSLNWISYYKRLRQAINIEYPGYMIHESGAWSDIHKSWFFLPRRCSRERYNETRDETMSCNVMLTADENFVEIKVTRIGDLNPIRGFSSFKFLPGSQDSIIVALKTEEYQGRTATYIMAFTIEGSIIMSENKVMDKKFEGLEFI</sequence>
<keyword evidence="3" id="KW-1201">Platelet aggregation inhibiting toxin</keyword>
<feature type="binding site" evidence="12">
    <location>
        <position position="162"/>
    </location>
    <ligand>
        <name>Ca(2+)</name>
        <dbReference type="ChEBI" id="CHEBI:29108"/>
    </ligand>
</feature>
<dbReference type="GO" id="GO:0030166">
    <property type="term" value="P:proteoglycan biosynthetic process"/>
    <property type="evidence" value="ECO:0007669"/>
    <property type="project" value="TreeGrafter"/>
</dbReference>
<comment type="cofactor">
    <cofactor evidence="1 12">
        <name>Ca(2+)</name>
        <dbReference type="ChEBI" id="CHEBI:29108"/>
    </cofactor>
</comment>
<keyword evidence="7 12" id="KW-0106">Calcium</keyword>
<evidence type="ECO:0000256" key="5">
    <source>
        <dbReference type="ARBA" id="ARBA00022723"/>
    </source>
</evidence>
<keyword evidence="13" id="KW-0812">Transmembrane</keyword>
<dbReference type="GO" id="GO:0045134">
    <property type="term" value="F:UDP phosphatase activity"/>
    <property type="evidence" value="ECO:0007669"/>
    <property type="project" value="TreeGrafter"/>
</dbReference>
<dbReference type="OrthoDB" id="25028at2759"/>
<dbReference type="GO" id="GO:0004382">
    <property type="term" value="F:GDP phosphatase activity"/>
    <property type="evidence" value="ECO:0007669"/>
    <property type="project" value="TreeGrafter"/>
</dbReference>
<feature type="transmembrane region" description="Helical" evidence="13">
    <location>
        <begin position="37"/>
        <end position="57"/>
    </location>
</feature>
<evidence type="ECO:0000256" key="7">
    <source>
        <dbReference type="ARBA" id="ARBA00022837"/>
    </source>
</evidence>
<evidence type="ECO:0000256" key="12">
    <source>
        <dbReference type="PIRSR" id="PIRSR609283-1"/>
    </source>
</evidence>
<feature type="binding site" evidence="12">
    <location>
        <position position="338"/>
    </location>
    <ligand>
        <name>Ca(2+)</name>
        <dbReference type="ChEBI" id="CHEBI:29108"/>
    </ligand>
</feature>
<dbReference type="EMBL" id="KK107570">
    <property type="protein sequence ID" value="EZA48791.1"/>
    <property type="molecule type" value="Genomic_DNA"/>
</dbReference>
<dbReference type="Pfam" id="PF06079">
    <property type="entry name" value="Apyrase"/>
    <property type="match status" value="1"/>
</dbReference>
<dbReference type="Gene3D" id="2.120.10.100">
    <property type="entry name" value="Apyrase"/>
    <property type="match status" value="1"/>
</dbReference>
<organism evidence="14 15">
    <name type="scientific">Ooceraea biroi</name>
    <name type="common">Clonal raider ant</name>
    <name type="synonym">Cerapachys biroi</name>
    <dbReference type="NCBI Taxonomy" id="2015173"/>
    <lineage>
        <taxon>Eukaryota</taxon>
        <taxon>Metazoa</taxon>
        <taxon>Ecdysozoa</taxon>
        <taxon>Arthropoda</taxon>
        <taxon>Hexapoda</taxon>
        <taxon>Insecta</taxon>
        <taxon>Pterygota</taxon>
        <taxon>Neoptera</taxon>
        <taxon>Endopterygota</taxon>
        <taxon>Hymenoptera</taxon>
        <taxon>Apocrita</taxon>
        <taxon>Aculeata</taxon>
        <taxon>Formicoidea</taxon>
        <taxon>Formicidae</taxon>
        <taxon>Dorylinae</taxon>
        <taxon>Ooceraea</taxon>
    </lineage>
</organism>
<dbReference type="GO" id="GO:0090729">
    <property type="term" value="F:toxin activity"/>
    <property type="evidence" value="ECO:0007669"/>
    <property type="project" value="UniProtKB-KW"/>
</dbReference>
<evidence type="ECO:0000256" key="6">
    <source>
        <dbReference type="ARBA" id="ARBA00022801"/>
    </source>
</evidence>
<comment type="catalytic activity">
    <reaction evidence="10">
        <text>a ribonucleoside 5'-triphosphate + 2 H2O = a ribonucleoside 5'-phosphate + 2 phosphate + 2 H(+)</text>
        <dbReference type="Rhea" id="RHEA:36795"/>
        <dbReference type="ChEBI" id="CHEBI:15377"/>
        <dbReference type="ChEBI" id="CHEBI:15378"/>
        <dbReference type="ChEBI" id="CHEBI:43474"/>
        <dbReference type="ChEBI" id="CHEBI:58043"/>
        <dbReference type="ChEBI" id="CHEBI:61557"/>
        <dbReference type="EC" id="3.6.1.5"/>
    </reaction>
    <physiologicalReaction direction="left-to-right" evidence="10">
        <dbReference type="Rhea" id="RHEA:36796"/>
    </physiologicalReaction>
</comment>
<feature type="binding site" evidence="12">
    <location>
        <position position="208"/>
    </location>
    <ligand>
        <name>Ca(2+)</name>
        <dbReference type="ChEBI" id="CHEBI:29108"/>
    </ligand>
</feature>
<dbReference type="Proteomes" id="UP000053097">
    <property type="component" value="Unassembled WGS sequence"/>
</dbReference>
<dbReference type="AlphaFoldDB" id="A0A026VZ92"/>
<protein>
    <recommendedName>
        <fullName evidence="11">Apyrase</fullName>
        <ecNumber evidence="2">3.6.1.5</ecNumber>
    </recommendedName>
</protein>
<evidence type="ECO:0000256" key="10">
    <source>
        <dbReference type="ARBA" id="ARBA00047297"/>
    </source>
</evidence>
<keyword evidence="15" id="KW-1185">Reference proteome</keyword>
<keyword evidence="13" id="KW-0472">Membrane</keyword>
<feature type="binding site" evidence="12">
    <location>
        <position position="161"/>
    </location>
    <ligand>
        <name>Ca(2+)</name>
        <dbReference type="ChEBI" id="CHEBI:29108"/>
    </ligand>
</feature>
<feature type="binding site" evidence="12">
    <location>
        <position position="389"/>
    </location>
    <ligand>
        <name>Ca(2+)</name>
        <dbReference type="ChEBI" id="CHEBI:29108"/>
    </ligand>
</feature>
<keyword evidence="4" id="KW-0800">Toxin</keyword>
<accession>A0A026VZ92</accession>
<dbReference type="OMA" id="RDEHMGC"/>
<keyword evidence="5 12" id="KW-0479">Metal-binding</keyword>
<dbReference type="STRING" id="2015173.A0A026VZ92"/>
<evidence type="ECO:0000313" key="15">
    <source>
        <dbReference type="Proteomes" id="UP000053097"/>
    </source>
</evidence>
<evidence type="ECO:0000256" key="1">
    <source>
        <dbReference type="ARBA" id="ARBA00001913"/>
    </source>
</evidence>
<evidence type="ECO:0000256" key="13">
    <source>
        <dbReference type="SAM" id="Phobius"/>
    </source>
</evidence>
<evidence type="ECO:0000256" key="8">
    <source>
        <dbReference type="ARBA" id="ARBA00023240"/>
    </source>
</evidence>
<evidence type="ECO:0000256" key="9">
    <source>
        <dbReference type="ARBA" id="ARBA00025738"/>
    </source>
</evidence>
<dbReference type="FunFam" id="2.120.10.100:FF:000001">
    <property type="entry name" value="Soluble calcium-activated nucleotidase 1"/>
    <property type="match status" value="1"/>
</dbReference>
<dbReference type="GO" id="GO:0004050">
    <property type="term" value="F:apyrase activity"/>
    <property type="evidence" value="ECO:0007669"/>
    <property type="project" value="UniProtKB-EC"/>
</dbReference>
<comment type="similarity">
    <text evidence="9">Belongs to the apyrase family.</text>
</comment>